<dbReference type="Proteomes" id="UP001207468">
    <property type="component" value="Unassembled WGS sequence"/>
</dbReference>
<dbReference type="EMBL" id="JAGFNK010000049">
    <property type="protein sequence ID" value="KAI9510082.1"/>
    <property type="molecule type" value="Genomic_DNA"/>
</dbReference>
<organism evidence="1 2">
    <name type="scientific">Russula earlei</name>
    <dbReference type="NCBI Taxonomy" id="71964"/>
    <lineage>
        <taxon>Eukaryota</taxon>
        <taxon>Fungi</taxon>
        <taxon>Dikarya</taxon>
        <taxon>Basidiomycota</taxon>
        <taxon>Agaricomycotina</taxon>
        <taxon>Agaricomycetes</taxon>
        <taxon>Russulales</taxon>
        <taxon>Russulaceae</taxon>
        <taxon>Russula</taxon>
    </lineage>
</organism>
<accession>A0ACC0UF08</accession>
<keyword evidence="2" id="KW-1185">Reference proteome</keyword>
<sequence>MLAVLHHAPRPPLGVALLGLFISALSSTLRLLPYAVLCGMITLSIWVPPRPANPSVVYYPIHGHPNHVYMMSASNVTPHMDETKPFELDAFLRFLIFLLAVPVTSILESVLFRPARDLYLQTVQFWFDMRYTLPAQLTGSWPDTWTPVLNALCSFQFVAGFIDGVMGNDYSPRLPQERESNAKFPRFGSDIGRNGSKPWPTRPAEKKVPSPLRTVHFEHKPRVDYNHKPSPDPAVFQSEAQDVNLDVPRKTFISPSRPSSSSPYESSNSGASSSISKNLSRVAGILFYYPPHRKQPPRPRFNNKAFSARPSNFDFVRLSHSTRPIRTSSPRTSRCDVMKHVEGVKYIADESVWRTMRAEYLLGISQCVEPNQFTGCTGDIRPLIVPQLSKPLPPILTPDQHQLVIPCTQVEEPIRVQEAQFPALFTAPHHDQRTHVYEPHPTAPTLASAAERLLDYRGPALGMMAFQPQETPEHMDLDYPEELIPGPQHVFMLQAPEQCPSAQGLPPPISQPRQDQLSFRQLSEAPPSRSPNDMLVFPSSDCSLSYVPPVLEFSSARPVHVHQGESPPTSQCTSDSEFLSETLHAPDWTHCRQPPTIATSVSQPQFIQPLRDDEATKRLAFNVLPDNTTPYVESSHHAVLATLSCSNRTEVTSPQKGSLNQPVTAQHEPTQTPHPHQSPRTPVGSSLHPQAEAIPRPFSPADSVRAIGEIEMFVADPDGRN</sequence>
<comment type="caution">
    <text evidence="1">The sequence shown here is derived from an EMBL/GenBank/DDBJ whole genome shotgun (WGS) entry which is preliminary data.</text>
</comment>
<evidence type="ECO:0000313" key="1">
    <source>
        <dbReference type="EMBL" id="KAI9510082.1"/>
    </source>
</evidence>
<evidence type="ECO:0000313" key="2">
    <source>
        <dbReference type="Proteomes" id="UP001207468"/>
    </source>
</evidence>
<protein>
    <submittedName>
        <fullName evidence="1">Uncharacterized protein</fullName>
    </submittedName>
</protein>
<reference evidence="1" key="1">
    <citation type="submission" date="2021-03" db="EMBL/GenBank/DDBJ databases">
        <title>Evolutionary priming and transition to the ectomycorrhizal habit in an iconic lineage of mushroom-forming fungi: is preadaptation a requirement?</title>
        <authorList>
            <consortium name="DOE Joint Genome Institute"/>
            <person name="Looney B.P."/>
            <person name="Miyauchi S."/>
            <person name="Morin E."/>
            <person name="Drula E."/>
            <person name="Courty P.E."/>
            <person name="Chicoki N."/>
            <person name="Fauchery L."/>
            <person name="Kohler A."/>
            <person name="Kuo A."/>
            <person name="LaButti K."/>
            <person name="Pangilinan J."/>
            <person name="Lipzen A."/>
            <person name="Riley R."/>
            <person name="Andreopoulos W."/>
            <person name="He G."/>
            <person name="Johnson J."/>
            <person name="Barry K.W."/>
            <person name="Grigoriev I.V."/>
            <person name="Nagy L."/>
            <person name="Hibbett D."/>
            <person name="Henrissat B."/>
            <person name="Matheny P.B."/>
            <person name="Labbe J."/>
            <person name="Martin A.F."/>
        </authorList>
    </citation>
    <scope>NUCLEOTIDE SEQUENCE</scope>
    <source>
        <strain evidence="1">BPL698</strain>
    </source>
</reference>
<gene>
    <name evidence="1" type="ORF">F5148DRAFT_636652</name>
</gene>
<name>A0ACC0UF08_9AGAM</name>
<proteinExistence type="predicted"/>